<keyword evidence="3" id="KW-1185">Reference proteome</keyword>
<dbReference type="EMBL" id="VJWA01000001">
    <property type="protein sequence ID" value="TRW17376.1"/>
    <property type="molecule type" value="Genomic_DNA"/>
</dbReference>
<name>A0A552UGP2_9SPHN</name>
<sequence length="218" mass="22811">MSVNPVSAPTRTADPAPSRGVDRAPPASRDAKALADEFAAAARKGALPMGGRDAKAPMQDGKGVKGMPMPAEGRAPPQLANALARGEKMKSYDGQSEVRRDDSQTAMLQMQTNGPGLAQPMQAPPPVAAHVDPGAFADMLTKLWTREQGRTAREVRVSFGDAAWPATGARLLRLDDGSLQVTVSMGQRGGDIGGGLDALRERLTARGLNVADIAYEDA</sequence>
<proteinExistence type="predicted"/>
<dbReference type="AlphaFoldDB" id="A0A552UGP2"/>
<protein>
    <submittedName>
        <fullName evidence="2">Uncharacterized protein</fullName>
    </submittedName>
</protein>
<dbReference type="RefSeq" id="WP_143554921.1">
    <property type="nucleotide sequence ID" value="NZ_VJWA01000001.1"/>
</dbReference>
<reference evidence="2 3" key="1">
    <citation type="submission" date="2019-07" db="EMBL/GenBank/DDBJ databases">
        <title>Novel species isolated from glacier.</title>
        <authorList>
            <person name="Liu Q."/>
            <person name="Xin Y.-H."/>
        </authorList>
    </citation>
    <scope>NUCLEOTIDE SEQUENCE [LARGE SCALE GENOMIC DNA]</scope>
    <source>
        <strain evidence="2 3">LB1R16</strain>
    </source>
</reference>
<evidence type="ECO:0000313" key="2">
    <source>
        <dbReference type="EMBL" id="TRW17376.1"/>
    </source>
</evidence>
<gene>
    <name evidence="2" type="ORF">FMM06_04165</name>
</gene>
<accession>A0A552UGP2</accession>
<feature type="region of interest" description="Disordered" evidence="1">
    <location>
        <begin position="1"/>
        <end position="71"/>
    </location>
</feature>
<organism evidence="2 3">
    <name type="scientific">Glacieibacterium frigidum</name>
    <dbReference type="NCBI Taxonomy" id="2593303"/>
    <lineage>
        <taxon>Bacteria</taxon>
        <taxon>Pseudomonadati</taxon>
        <taxon>Pseudomonadota</taxon>
        <taxon>Alphaproteobacteria</taxon>
        <taxon>Sphingomonadales</taxon>
        <taxon>Sphingosinicellaceae</taxon>
        <taxon>Glacieibacterium</taxon>
    </lineage>
</organism>
<evidence type="ECO:0000313" key="3">
    <source>
        <dbReference type="Proteomes" id="UP000317894"/>
    </source>
</evidence>
<dbReference type="Proteomes" id="UP000317894">
    <property type="component" value="Unassembled WGS sequence"/>
</dbReference>
<comment type="caution">
    <text evidence="2">The sequence shown here is derived from an EMBL/GenBank/DDBJ whole genome shotgun (WGS) entry which is preliminary data.</text>
</comment>
<dbReference type="OrthoDB" id="7557134at2"/>
<evidence type="ECO:0000256" key="1">
    <source>
        <dbReference type="SAM" id="MobiDB-lite"/>
    </source>
</evidence>
<feature type="compositionally biased region" description="Polar residues" evidence="1">
    <location>
        <begin position="1"/>
        <end position="10"/>
    </location>
</feature>